<dbReference type="Pfam" id="PF00400">
    <property type="entry name" value="WD40"/>
    <property type="match status" value="5"/>
</dbReference>
<accession>A0A2G8S7N0</accession>
<sequence>MANTAEFLENFRGPVLREVLLELGPVQSIVAITRDDLSAYTSSDEDGLQSGVYGGLESILLKFALPRITWIIDTPLSPSTGHDDRVTSLALSPDGNWAASASDDSTIILWDTSHRGVMTFAQQWVAHGYLEVLSLAFSPDSRHLLSHGEDGKAAIWDLSQSPLAGIRRAGTLEGASGSRVSSCAWCPDGSTLASGLWDGTVRLWDAHTFLPLRTLDRGSSALTTFPPSGHWLLSGSPPASFCVWDAETGRLHRVLESGLRADQPPRHEDQPMAAAFHPGGAYVAVTCGADSLAVWDIERGEPRLVRVLERLGRVDDVAFSPDGTLLLAVLDRRVLVWDFGTGEARIPFQAPGRGAVRGACFSRCGEYVASVSGDKEVWLWRIGDGQGRPMLEYEHAMEHVVFSTDGKTLLCGTVDDMWDGRRERASDPPCE</sequence>
<dbReference type="STRING" id="1077348.A0A2G8S7N0"/>
<evidence type="ECO:0000256" key="1">
    <source>
        <dbReference type="ARBA" id="ARBA00022574"/>
    </source>
</evidence>
<reference evidence="4 5" key="1">
    <citation type="journal article" date="2015" name="Sci. Rep.">
        <title>Chromosome-level genome map provides insights into diverse defense mechanisms in the medicinal fungus Ganoderma sinense.</title>
        <authorList>
            <person name="Zhu Y."/>
            <person name="Xu J."/>
            <person name="Sun C."/>
            <person name="Zhou S."/>
            <person name="Xu H."/>
            <person name="Nelson D.R."/>
            <person name="Qian J."/>
            <person name="Song J."/>
            <person name="Luo H."/>
            <person name="Xiang L."/>
            <person name="Li Y."/>
            <person name="Xu Z."/>
            <person name="Ji A."/>
            <person name="Wang L."/>
            <person name="Lu S."/>
            <person name="Hayward A."/>
            <person name="Sun W."/>
            <person name="Li X."/>
            <person name="Schwartz D.C."/>
            <person name="Wang Y."/>
            <person name="Chen S."/>
        </authorList>
    </citation>
    <scope>NUCLEOTIDE SEQUENCE [LARGE SCALE GENOMIC DNA]</scope>
    <source>
        <strain evidence="4 5">ZZ0214-1</strain>
    </source>
</reference>
<feature type="repeat" description="WD" evidence="3">
    <location>
        <begin position="173"/>
        <end position="214"/>
    </location>
</feature>
<dbReference type="InterPro" id="IPR015943">
    <property type="entry name" value="WD40/YVTN_repeat-like_dom_sf"/>
</dbReference>
<evidence type="ECO:0000313" key="4">
    <source>
        <dbReference type="EMBL" id="PIL29737.1"/>
    </source>
</evidence>
<name>A0A2G8S7N0_9APHY</name>
<dbReference type="PANTHER" id="PTHR19879">
    <property type="entry name" value="TRANSCRIPTION INITIATION FACTOR TFIID"/>
    <property type="match status" value="1"/>
</dbReference>
<dbReference type="SMART" id="SM00320">
    <property type="entry name" value="WD40"/>
    <property type="match status" value="8"/>
</dbReference>
<gene>
    <name evidence="4" type="ORF">GSI_08176</name>
</gene>
<evidence type="ECO:0000313" key="5">
    <source>
        <dbReference type="Proteomes" id="UP000230002"/>
    </source>
</evidence>
<keyword evidence="2" id="KW-0677">Repeat</keyword>
<organism evidence="4 5">
    <name type="scientific">Ganoderma sinense ZZ0214-1</name>
    <dbReference type="NCBI Taxonomy" id="1077348"/>
    <lineage>
        <taxon>Eukaryota</taxon>
        <taxon>Fungi</taxon>
        <taxon>Dikarya</taxon>
        <taxon>Basidiomycota</taxon>
        <taxon>Agaricomycotina</taxon>
        <taxon>Agaricomycetes</taxon>
        <taxon>Polyporales</taxon>
        <taxon>Polyporaceae</taxon>
        <taxon>Ganoderma</taxon>
    </lineage>
</organism>
<dbReference type="PANTHER" id="PTHR19879:SF9">
    <property type="entry name" value="TRANSCRIPTION INITIATION FACTOR TFIID SUBUNIT 5"/>
    <property type="match status" value="1"/>
</dbReference>
<comment type="caution">
    <text evidence="4">The sequence shown here is derived from an EMBL/GenBank/DDBJ whole genome shotgun (WGS) entry which is preliminary data.</text>
</comment>
<dbReference type="PROSITE" id="PS50294">
    <property type="entry name" value="WD_REPEATS_REGION"/>
    <property type="match status" value="2"/>
</dbReference>
<dbReference type="Proteomes" id="UP000230002">
    <property type="component" value="Unassembled WGS sequence"/>
</dbReference>
<keyword evidence="5" id="KW-1185">Reference proteome</keyword>
<dbReference type="InterPro" id="IPR020472">
    <property type="entry name" value="WD40_PAC1"/>
</dbReference>
<dbReference type="SUPFAM" id="SSF50978">
    <property type="entry name" value="WD40 repeat-like"/>
    <property type="match status" value="1"/>
</dbReference>
<dbReference type="AlphaFoldDB" id="A0A2G8S7N0"/>
<dbReference type="CDD" id="cd00200">
    <property type="entry name" value="WD40"/>
    <property type="match status" value="1"/>
</dbReference>
<evidence type="ECO:0000256" key="2">
    <source>
        <dbReference type="ARBA" id="ARBA00022737"/>
    </source>
</evidence>
<feature type="repeat" description="WD" evidence="3">
    <location>
        <begin position="132"/>
        <end position="159"/>
    </location>
</feature>
<keyword evidence="1 3" id="KW-0853">WD repeat</keyword>
<feature type="repeat" description="WD" evidence="3">
    <location>
        <begin position="79"/>
        <end position="111"/>
    </location>
</feature>
<proteinExistence type="predicted"/>
<protein>
    <submittedName>
        <fullName evidence="4">Uncharacterized protein</fullName>
    </submittedName>
</protein>
<dbReference type="OrthoDB" id="538223at2759"/>
<evidence type="ECO:0000256" key="3">
    <source>
        <dbReference type="PROSITE-ProRule" id="PRU00221"/>
    </source>
</evidence>
<dbReference type="PRINTS" id="PR00320">
    <property type="entry name" value="GPROTEINBRPT"/>
</dbReference>
<dbReference type="InterPro" id="IPR036322">
    <property type="entry name" value="WD40_repeat_dom_sf"/>
</dbReference>
<dbReference type="Gene3D" id="2.130.10.10">
    <property type="entry name" value="YVTN repeat-like/Quinoprotein amine dehydrogenase"/>
    <property type="match status" value="3"/>
</dbReference>
<dbReference type="InterPro" id="IPR001680">
    <property type="entry name" value="WD40_rpt"/>
</dbReference>
<dbReference type="PROSITE" id="PS50082">
    <property type="entry name" value="WD_REPEATS_2"/>
    <property type="match status" value="3"/>
</dbReference>
<dbReference type="EMBL" id="AYKW01000019">
    <property type="protein sequence ID" value="PIL29737.1"/>
    <property type="molecule type" value="Genomic_DNA"/>
</dbReference>